<dbReference type="GO" id="GO:0016594">
    <property type="term" value="F:glycine binding"/>
    <property type="evidence" value="ECO:0007669"/>
    <property type="project" value="TreeGrafter"/>
</dbReference>
<dbReference type="EMBL" id="FQZK01000004">
    <property type="protein sequence ID" value="SHJ16133.1"/>
    <property type="molecule type" value="Genomic_DNA"/>
</dbReference>
<dbReference type="SUPFAM" id="SSF53383">
    <property type="entry name" value="PLP-dependent transferases"/>
    <property type="match status" value="1"/>
</dbReference>
<dbReference type="GO" id="GO:0004375">
    <property type="term" value="F:glycine dehydrogenase (decarboxylating) activity"/>
    <property type="evidence" value="ECO:0007669"/>
    <property type="project" value="InterPro"/>
</dbReference>
<dbReference type="Pfam" id="PF02347">
    <property type="entry name" value="GDC-P"/>
    <property type="match status" value="1"/>
</dbReference>
<dbReference type="InterPro" id="IPR015424">
    <property type="entry name" value="PyrdxlP-dep_Trfase"/>
</dbReference>
<organism evidence="5 6">
    <name type="scientific">Nocardiopsis flavescens</name>
    <dbReference type="NCBI Taxonomy" id="758803"/>
    <lineage>
        <taxon>Bacteria</taxon>
        <taxon>Bacillati</taxon>
        <taxon>Actinomycetota</taxon>
        <taxon>Actinomycetes</taxon>
        <taxon>Streptosporangiales</taxon>
        <taxon>Nocardiopsidaceae</taxon>
        <taxon>Nocardiopsis</taxon>
    </lineage>
</organism>
<dbReference type="GO" id="GO:0005829">
    <property type="term" value="C:cytosol"/>
    <property type="evidence" value="ECO:0007669"/>
    <property type="project" value="TreeGrafter"/>
</dbReference>
<dbReference type="PANTHER" id="PTHR11773:SF1">
    <property type="entry name" value="GLYCINE DEHYDROGENASE (DECARBOXYLATING), MITOCHONDRIAL"/>
    <property type="match status" value="1"/>
</dbReference>
<evidence type="ECO:0000313" key="5">
    <source>
        <dbReference type="EMBL" id="SHJ16133.1"/>
    </source>
</evidence>
<dbReference type="GO" id="GO:0019464">
    <property type="term" value="P:glycine decarboxylation via glycine cleavage system"/>
    <property type="evidence" value="ECO:0007669"/>
    <property type="project" value="TreeGrafter"/>
</dbReference>
<dbReference type="InterPro" id="IPR015421">
    <property type="entry name" value="PyrdxlP-dep_Trfase_major"/>
</dbReference>
<dbReference type="InterPro" id="IPR049315">
    <property type="entry name" value="GDC-P_N"/>
</dbReference>
<dbReference type="PANTHER" id="PTHR11773">
    <property type="entry name" value="GLYCINE DEHYDROGENASE, DECARBOXYLATING"/>
    <property type="match status" value="1"/>
</dbReference>
<gene>
    <name evidence="5" type="ORF">SAMN05421803_1041</name>
</gene>
<evidence type="ECO:0000256" key="3">
    <source>
        <dbReference type="ARBA" id="ARBA00023002"/>
    </source>
</evidence>
<sequence length="299" mass="30961">MSDQPVNAPGAPARVFADRHVGPAPGAVEEMLKTVGHGSTAELMAAAVPGSILSAPGRSAPLDLPEAVGEAEALAELRALADRNTVVKPLIGQGYHGTLTPPVILRNIMENPAWYTAYTPYQPEISQGRLEALLNFQTMVSDLTGLPVTGASLLDEATAAAEAMTLSRRASKSRADVFVVDSDVLPQTLQVLRTRAEPLGIEVVVADLSRGLPEGEAFGVLVQYPASSGAVRDPGPVIAAAHERGALAVVAADILALTLLRDPGSLGADIAVGSTQRFGVPLGFGGPHAGYMSVTEKLR</sequence>
<evidence type="ECO:0000256" key="2">
    <source>
        <dbReference type="ARBA" id="ARBA00022898"/>
    </source>
</evidence>
<name>A0A1M6H1P1_9ACTN</name>
<dbReference type="Proteomes" id="UP000184452">
    <property type="component" value="Unassembled WGS sequence"/>
</dbReference>
<proteinExistence type="predicted"/>
<dbReference type="Gene3D" id="3.40.640.10">
    <property type="entry name" value="Type I PLP-dependent aspartate aminotransferase-like (Major domain)"/>
    <property type="match status" value="1"/>
</dbReference>
<comment type="function">
    <text evidence="1">The glycine cleavage system catalyzes the degradation of glycine. The P protein binds the alpha-amino group of glycine through its pyridoxal phosphate cofactor; CO(2) is released and the remaining methylamine moiety is then transferred to the lipoamide cofactor of the H protein.</text>
</comment>
<keyword evidence="6" id="KW-1185">Reference proteome</keyword>
<evidence type="ECO:0000313" key="6">
    <source>
        <dbReference type="Proteomes" id="UP000184452"/>
    </source>
</evidence>
<keyword evidence="3" id="KW-0560">Oxidoreductase</keyword>
<dbReference type="GO" id="GO:0030170">
    <property type="term" value="F:pyridoxal phosphate binding"/>
    <property type="evidence" value="ECO:0007669"/>
    <property type="project" value="TreeGrafter"/>
</dbReference>
<dbReference type="FunFam" id="3.40.640.10:FF:000199">
    <property type="entry name" value="Glycine dehydrogenase [decarboxylating], mitochondrial"/>
    <property type="match status" value="1"/>
</dbReference>
<feature type="domain" description="Glycine cleavage system P-protein N-terminal" evidence="4">
    <location>
        <begin position="18"/>
        <end position="298"/>
    </location>
</feature>
<evidence type="ECO:0000256" key="1">
    <source>
        <dbReference type="ARBA" id="ARBA00003788"/>
    </source>
</evidence>
<keyword evidence="2" id="KW-0663">Pyridoxal phosphate</keyword>
<dbReference type="GO" id="GO:0005960">
    <property type="term" value="C:glycine cleavage complex"/>
    <property type="evidence" value="ECO:0007669"/>
    <property type="project" value="TreeGrafter"/>
</dbReference>
<reference evidence="5 6" key="1">
    <citation type="submission" date="2016-11" db="EMBL/GenBank/DDBJ databases">
        <authorList>
            <person name="Jaros S."/>
            <person name="Januszkiewicz K."/>
            <person name="Wedrychowicz H."/>
        </authorList>
    </citation>
    <scope>NUCLEOTIDE SEQUENCE [LARGE SCALE GENOMIC DNA]</scope>
    <source>
        <strain evidence="5 6">CGMCC 4.5723</strain>
    </source>
</reference>
<protein>
    <submittedName>
        <fullName evidence="5">Glycine dehydrogenase</fullName>
    </submittedName>
</protein>
<feature type="non-terminal residue" evidence="5">
    <location>
        <position position="299"/>
    </location>
</feature>
<dbReference type="InterPro" id="IPR020581">
    <property type="entry name" value="GDC_P"/>
</dbReference>
<evidence type="ECO:0000259" key="4">
    <source>
        <dbReference type="Pfam" id="PF02347"/>
    </source>
</evidence>
<dbReference type="AlphaFoldDB" id="A0A1M6H1P1"/>
<dbReference type="STRING" id="758803.SAMN05421803_1041"/>
<accession>A0A1M6H1P1</accession>